<organism evidence="1 2">
    <name type="scientific">Nocardia speluncae</name>
    <dbReference type="NCBI Taxonomy" id="419477"/>
    <lineage>
        <taxon>Bacteria</taxon>
        <taxon>Bacillati</taxon>
        <taxon>Actinomycetota</taxon>
        <taxon>Actinomycetes</taxon>
        <taxon>Mycobacteriales</taxon>
        <taxon>Nocardiaceae</taxon>
        <taxon>Nocardia</taxon>
    </lineage>
</organism>
<accession>A0A846X975</accession>
<evidence type="ECO:0000313" key="1">
    <source>
        <dbReference type="EMBL" id="NKY32017.1"/>
    </source>
</evidence>
<protein>
    <submittedName>
        <fullName evidence="1">Uncharacterized protein</fullName>
    </submittedName>
</protein>
<dbReference type="Proteomes" id="UP000565715">
    <property type="component" value="Unassembled WGS sequence"/>
</dbReference>
<name>A0A846X975_9NOCA</name>
<dbReference type="EMBL" id="JAAXOO010000001">
    <property type="protein sequence ID" value="NKY32017.1"/>
    <property type="molecule type" value="Genomic_DNA"/>
</dbReference>
<keyword evidence="2" id="KW-1185">Reference proteome</keyword>
<proteinExistence type="predicted"/>
<gene>
    <name evidence="1" type="ORF">HGA13_02870</name>
</gene>
<dbReference type="RefSeq" id="WP_068035722.1">
    <property type="nucleotide sequence ID" value="NZ_JAAXOO010000001.1"/>
</dbReference>
<comment type="caution">
    <text evidence="1">The sequence shown here is derived from an EMBL/GenBank/DDBJ whole genome shotgun (WGS) entry which is preliminary data.</text>
</comment>
<evidence type="ECO:0000313" key="2">
    <source>
        <dbReference type="Proteomes" id="UP000565715"/>
    </source>
</evidence>
<dbReference type="AlphaFoldDB" id="A0A846X975"/>
<reference evidence="1 2" key="1">
    <citation type="submission" date="2020-04" db="EMBL/GenBank/DDBJ databases">
        <title>MicrobeNet Type strains.</title>
        <authorList>
            <person name="Nicholson A.C."/>
        </authorList>
    </citation>
    <scope>NUCLEOTIDE SEQUENCE [LARGE SCALE GENOMIC DNA]</scope>
    <source>
        <strain evidence="1 2">DSM 45078</strain>
    </source>
</reference>
<sequence>MNAWVKQLAAQGLILFYSADDDNIASHRVAQKCKATPLGHLIHITPAVTAGWPVYLVGAVYRWGWTRRTIYTNST</sequence>